<keyword evidence="3" id="KW-0560">Oxidoreductase</keyword>
<keyword evidence="2" id="KW-0479">Metal-binding</keyword>
<sequence>MLVPSTWVATLLGLSLFTVTSLAVPAERLTPRVPEVPWKKDGLWSGHKKRDGYNTNSSCNHGPQSRGCWNGDYNIDTDMDFVWPNTGKTVKYHLTISNATGAPDGFERPVFLINGQMPGPTLVADWGDDIEITVTNNLQHNGTGIHWHGLRQLGSNEQDGVNGITECPIAPGSSKVYKFKATQHGTTWYHSHYSVQYGDGLVGPFIIRGPSTANYDIDLGALPMTDWFHSSTFTVNAAALHATGPPTADNILINGTMTSLAGGKHAETILTPGKTHLLRLINTGINNYLHVGLDGHMFQVIAADFTPIVPYWTDNLVIAVGQRYEVIINATEATANYWFRVGTGGRCDGPNANAANIKSIFRYAGAGSGDPVSTGRVLPAGCYDEANIVPYSKTIVPREMPEELQLGFSDNYTTGLSHGHGLVQWLINGQPMAVDLEHPTLQTVRDGNLTYAANRHVFKVDDTCKWQYWVIQQDTDRTTPPIPHPVHLHGHDFYVLDSQEDARWNGDTSRLKTDNPIRRDTATLPAKGYLVLAFESDNPGAWLMHCHIPFHVAAGLGVQFLERPAEIAAKDAFLAMETGCKQWTSFTQKHYPDGILIPGDSGLRR</sequence>
<evidence type="ECO:0000256" key="5">
    <source>
        <dbReference type="SAM" id="SignalP"/>
    </source>
</evidence>
<keyword evidence="5" id="KW-0732">Signal</keyword>
<keyword evidence="10" id="KW-1185">Reference proteome</keyword>
<feature type="chain" id="PRO_5025484805" evidence="5">
    <location>
        <begin position="24"/>
        <end position="605"/>
    </location>
</feature>
<protein>
    <submittedName>
        <fullName evidence="9">Laccase</fullName>
    </submittedName>
</protein>
<dbReference type="FunFam" id="2.60.40.420:FF:000021">
    <property type="entry name" value="Extracellular dihydrogeodin oxidase/laccase"/>
    <property type="match status" value="1"/>
</dbReference>
<evidence type="ECO:0000256" key="4">
    <source>
        <dbReference type="ARBA" id="ARBA00023008"/>
    </source>
</evidence>
<evidence type="ECO:0000313" key="10">
    <source>
        <dbReference type="Proteomes" id="UP000800040"/>
    </source>
</evidence>
<dbReference type="AlphaFoldDB" id="A0A6A5KNY2"/>
<evidence type="ECO:0000259" key="6">
    <source>
        <dbReference type="Pfam" id="PF00394"/>
    </source>
</evidence>
<dbReference type="InterPro" id="IPR033138">
    <property type="entry name" value="Cu_oxidase_CS"/>
</dbReference>
<dbReference type="InterPro" id="IPR002355">
    <property type="entry name" value="Cu_oxidase_Cu_BS"/>
</dbReference>
<dbReference type="PANTHER" id="PTHR11709">
    <property type="entry name" value="MULTI-COPPER OXIDASE"/>
    <property type="match status" value="1"/>
</dbReference>
<name>A0A6A5KNY2_9PLEO</name>
<dbReference type="OrthoDB" id="2121828at2759"/>
<evidence type="ECO:0000259" key="8">
    <source>
        <dbReference type="Pfam" id="PF07732"/>
    </source>
</evidence>
<proteinExistence type="inferred from homology"/>
<comment type="similarity">
    <text evidence="1">Belongs to the multicopper oxidase family.</text>
</comment>
<dbReference type="PROSITE" id="PS00079">
    <property type="entry name" value="MULTICOPPER_OXIDASE1"/>
    <property type="match status" value="1"/>
</dbReference>
<dbReference type="InterPro" id="IPR011706">
    <property type="entry name" value="Cu-oxidase_C"/>
</dbReference>
<dbReference type="FunFam" id="2.60.40.420:FF:000045">
    <property type="entry name" value="Laccase 2"/>
    <property type="match status" value="1"/>
</dbReference>
<evidence type="ECO:0000256" key="3">
    <source>
        <dbReference type="ARBA" id="ARBA00023002"/>
    </source>
</evidence>
<evidence type="ECO:0000256" key="2">
    <source>
        <dbReference type="ARBA" id="ARBA00022723"/>
    </source>
</evidence>
<accession>A0A6A5KNY2</accession>
<evidence type="ECO:0000256" key="1">
    <source>
        <dbReference type="ARBA" id="ARBA00010609"/>
    </source>
</evidence>
<dbReference type="Pfam" id="PF07732">
    <property type="entry name" value="Cu-oxidase_3"/>
    <property type="match status" value="1"/>
</dbReference>
<evidence type="ECO:0000259" key="7">
    <source>
        <dbReference type="Pfam" id="PF07731"/>
    </source>
</evidence>
<dbReference type="CDD" id="cd13901">
    <property type="entry name" value="CuRO_3_MaLCC_like"/>
    <property type="match status" value="1"/>
</dbReference>
<reference evidence="9" key="1">
    <citation type="submission" date="2020-01" db="EMBL/GenBank/DDBJ databases">
        <authorList>
            <consortium name="DOE Joint Genome Institute"/>
            <person name="Haridas S."/>
            <person name="Albert R."/>
            <person name="Binder M."/>
            <person name="Bloem J."/>
            <person name="Labutti K."/>
            <person name="Salamov A."/>
            <person name="Andreopoulos B."/>
            <person name="Baker S.E."/>
            <person name="Barry K."/>
            <person name="Bills G."/>
            <person name="Bluhm B.H."/>
            <person name="Cannon C."/>
            <person name="Castanera R."/>
            <person name="Culley D.E."/>
            <person name="Daum C."/>
            <person name="Ezra D."/>
            <person name="Gonzalez J.B."/>
            <person name="Henrissat B."/>
            <person name="Kuo A."/>
            <person name="Liang C."/>
            <person name="Lipzen A."/>
            <person name="Lutzoni F."/>
            <person name="Magnuson J."/>
            <person name="Mondo S."/>
            <person name="Nolan M."/>
            <person name="Ohm R."/>
            <person name="Pangilinan J."/>
            <person name="Park H.-J."/>
            <person name="Ramirez L."/>
            <person name="Alfaro M."/>
            <person name="Sun H."/>
            <person name="Tritt A."/>
            <person name="Yoshinaga Y."/>
            <person name="Zwiers L.-H."/>
            <person name="Turgeon B.G."/>
            <person name="Goodwin S.B."/>
            <person name="Spatafora J.W."/>
            <person name="Crous P.W."/>
            <person name="Grigoriev I.V."/>
        </authorList>
    </citation>
    <scope>NUCLEOTIDE SEQUENCE</scope>
    <source>
        <strain evidence="9">P77</strain>
    </source>
</reference>
<dbReference type="Pfam" id="PF07731">
    <property type="entry name" value="Cu-oxidase_2"/>
    <property type="match status" value="1"/>
</dbReference>
<gene>
    <name evidence="9" type="ORF">BDW02DRAFT_141400</name>
</gene>
<feature type="domain" description="Plastocyanin-like" evidence="6">
    <location>
        <begin position="223"/>
        <end position="365"/>
    </location>
</feature>
<feature type="domain" description="Plastocyanin-like" evidence="8">
    <location>
        <begin position="98"/>
        <end position="210"/>
    </location>
</feature>
<dbReference type="GO" id="GO:0016491">
    <property type="term" value="F:oxidoreductase activity"/>
    <property type="evidence" value="ECO:0007669"/>
    <property type="project" value="UniProtKB-KW"/>
</dbReference>
<feature type="signal peptide" evidence="5">
    <location>
        <begin position="1"/>
        <end position="23"/>
    </location>
</feature>
<keyword evidence="4" id="KW-0186">Copper</keyword>
<dbReference type="EMBL" id="ML975262">
    <property type="protein sequence ID" value="KAF1837419.1"/>
    <property type="molecule type" value="Genomic_DNA"/>
</dbReference>
<dbReference type="SUPFAM" id="SSF49503">
    <property type="entry name" value="Cupredoxins"/>
    <property type="match status" value="3"/>
</dbReference>
<evidence type="ECO:0000313" key="9">
    <source>
        <dbReference type="EMBL" id="KAF1837419.1"/>
    </source>
</evidence>
<dbReference type="CDD" id="cd13880">
    <property type="entry name" value="CuRO_2_MaLCC_like"/>
    <property type="match status" value="1"/>
</dbReference>
<dbReference type="Gene3D" id="2.60.40.420">
    <property type="entry name" value="Cupredoxins - blue copper proteins"/>
    <property type="match status" value="3"/>
</dbReference>
<dbReference type="CDD" id="cd13854">
    <property type="entry name" value="CuRO_1_MaLCC_like"/>
    <property type="match status" value="1"/>
</dbReference>
<dbReference type="Proteomes" id="UP000800040">
    <property type="component" value="Unassembled WGS sequence"/>
</dbReference>
<organism evidence="9 10">
    <name type="scientific">Decorospora gaudefroyi</name>
    <dbReference type="NCBI Taxonomy" id="184978"/>
    <lineage>
        <taxon>Eukaryota</taxon>
        <taxon>Fungi</taxon>
        <taxon>Dikarya</taxon>
        <taxon>Ascomycota</taxon>
        <taxon>Pezizomycotina</taxon>
        <taxon>Dothideomycetes</taxon>
        <taxon>Pleosporomycetidae</taxon>
        <taxon>Pleosporales</taxon>
        <taxon>Pleosporineae</taxon>
        <taxon>Pleosporaceae</taxon>
        <taxon>Decorospora</taxon>
    </lineage>
</organism>
<dbReference type="InterPro" id="IPR001117">
    <property type="entry name" value="Cu-oxidase_2nd"/>
</dbReference>
<dbReference type="GO" id="GO:0005507">
    <property type="term" value="F:copper ion binding"/>
    <property type="evidence" value="ECO:0007669"/>
    <property type="project" value="InterPro"/>
</dbReference>
<dbReference type="InterPro" id="IPR011707">
    <property type="entry name" value="Cu-oxidase-like_N"/>
</dbReference>
<dbReference type="InterPro" id="IPR045087">
    <property type="entry name" value="Cu-oxidase_fam"/>
</dbReference>
<dbReference type="Pfam" id="PF00394">
    <property type="entry name" value="Cu-oxidase"/>
    <property type="match status" value="1"/>
</dbReference>
<dbReference type="PROSITE" id="PS00080">
    <property type="entry name" value="MULTICOPPER_OXIDASE2"/>
    <property type="match status" value="1"/>
</dbReference>
<feature type="domain" description="Plastocyanin-like" evidence="7">
    <location>
        <begin position="440"/>
        <end position="565"/>
    </location>
</feature>
<dbReference type="PANTHER" id="PTHR11709:SF71">
    <property type="entry name" value="OXIDOREDUCTASE TPCJ"/>
    <property type="match status" value="1"/>
</dbReference>
<dbReference type="InterPro" id="IPR008972">
    <property type="entry name" value="Cupredoxin"/>
</dbReference>